<gene>
    <name evidence="6" type="ORF">MNBD_ALPHA12-243</name>
</gene>
<dbReference type="Pfam" id="PF13247">
    <property type="entry name" value="Fer4_11"/>
    <property type="match status" value="1"/>
</dbReference>
<evidence type="ECO:0000256" key="1">
    <source>
        <dbReference type="ARBA" id="ARBA00022485"/>
    </source>
</evidence>
<dbReference type="InterPro" id="IPR006311">
    <property type="entry name" value="TAT_signal"/>
</dbReference>
<sequence>MTHQEVDLSRRNMIKTTGLGAAVAATAAVLPSQARAGKDLPVQYAMVIDIRRCIGCQACSVACKTEFAVPLGLTRSWVEYVEKGIYPNVTRSFLPRLCNQCSEPACVPVCPTGATYKRKEDGIVVVDADKCIGCKYCIQACPYDARFINPLTGTADKCDFCLHRVEQGIAPSCVNTCQGKARIFGDMNNPESEVAKLIATEPVTVLRQEMGTGPNVYYIGADHADPNSKEYQDHYIRVETHRKEKERR</sequence>
<dbReference type="InterPro" id="IPR019546">
    <property type="entry name" value="TAT_signal_bac_arc"/>
</dbReference>
<keyword evidence="1" id="KW-0004">4Fe-4S</keyword>
<dbReference type="InterPro" id="IPR017896">
    <property type="entry name" value="4Fe4S_Fe-S-bd"/>
</dbReference>
<keyword evidence="4" id="KW-0411">Iron-sulfur</keyword>
<dbReference type="NCBIfam" id="TIGR01409">
    <property type="entry name" value="TAT_signal_seq"/>
    <property type="match status" value="1"/>
</dbReference>
<evidence type="ECO:0000313" key="6">
    <source>
        <dbReference type="EMBL" id="VAW20051.1"/>
    </source>
</evidence>
<reference evidence="6" key="1">
    <citation type="submission" date="2018-06" db="EMBL/GenBank/DDBJ databases">
        <authorList>
            <person name="Zhirakovskaya E."/>
        </authorList>
    </citation>
    <scope>NUCLEOTIDE SEQUENCE</scope>
</reference>
<dbReference type="GO" id="GO:0046872">
    <property type="term" value="F:metal ion binding"/>
    <property type="evidence" value="ECO:0007669"/>
    <property type="project" value="UniProtKB-KW"/>
</dbReference>
<dbReference type="InterPro" id="IPR050954">
    <property type="entry name" value="ET_IronSulfur_Cluster-Binding"/>
</dbReference>
<dbReference type="AlphaFoldDB" id="A0A3B0TMW4"/>
<dbReference type="Gene3D" id="3.30.70.20">
    <property type="match status" value="2"/>
</dbReference>
<dbReference type="NCBIfam" id="NF045797">
    <property type="entry name" value="DsrO"/>
    <property type="match status" value="1"/>
</dbReference>
<dbReference type="EMBL" id="UOEO01000129">
    <property type="protein sequence ID" value="VAW20051.1"/>
    <property type="molecule type" value="Genomic_DNA"/>
</dbReference>
<dbReference type="CDD" id="cd10551">
    <property type="entry name" value="PsrB"/>
    <property type="match status" value="1"/>
</dbReference>
<protein>
    <submittedName>
        <fullName evidence="6">Tetrathionate reductase subunit B</fullName>
    </submittedName>
</protein>
<evidence type="ECO:0000259" key="5">
    <source>
        <dbReference type="PROSITE" id="PS51379"/>
    </source>
</evidence>
<dbReference type="PROSITE" id="PS51379">
    <property type="entry name" value="4FE4S_FER_2"/>
    <property type="match status" value="3"/>
</dbReference>
<dbReference type="InterPro" id="IPR054822">
    <property type="entry name" value="DsrO-like"/>
</dbReference>
<evidence type="ECO:0000256" key="2">
    <source>
        <dbReference type="ARBA" id="ARBA00022723"/>
    </source>
</evidence>
<keyword evidence="2" id="KW-0479">Metal-binding</keyword>
<proteinExistence type="predicted"/>
<dbReference type="InterPro" id="IPR017900">
    <property type="entry name" value="4Fe4S_Fe_S_CS"/>
</dbReference>
<feature type="domain" description="4Fe-4S ferredoxin-type" evidence="5">
    <location>
        <begin position="122"/>
        <end position="151"/>
    </location>
</feature>
<feature type="domain" description="4Fe-4S ferredoxin-type" evidence="5">
    <location>
        <begin position="89"/>
        <end position="120"/>
    </location>
</feature>
<feature type="domain" description="4Fe-4S ferredoxin-type" evidence="5">
    <location>
        <begin position="44"/>
        <end position="74"/>
    </location>
</feature>
<keyword evidence="3" id="KW-0408">Iron</keyword>
<dbReference type="PROSITE" id="PS00198">
    <property type="entry name" value="4FE4S_FER_1"/>
    <property type="match status" value="1"/>
</dbReference>
<dbReference type="PANTHER" id="PTHR43177:SF9">
    <property type="entry name" value="PROTEIN NRFC"/>
    <property type="match status" value="1"/>
</dbReference>
<dbReference type="PROSITE" id="PS51318">
    <property type="entry name" value="TAT"/>
    <property type="match status" value="1"/>
</dbReference>
<dbReference type="SUPFAM" id="SSF54862">
    <property type="entry name" value="4Fe-4S ferredoxins"/>
    <property type="match status" value="1"/>
</dbReference>
<name>A0A3B0TMW4_9ZZZZ</name>
<organism evidence="6">
    <name type="scientific">hydrothermal vent metagenome</name>
    <dbReference type="NCBI Taxonomy" id="652676"/>
    <lineage>
        <taxon>unclassified sequences</taxon>
        <taxon>metagenomes</taxon>
        <taxon>ecological metagenomes</taxon>
    </lineage>
</organism>
<accession>A0A3B0TMW4</accession>
<evidence type="ECO:0000256" key="3">
    <source>
        <dbReference type="ARBA" id="ARBA00023004"/>
    </source>
</evidence>
<evidence type="ECO:0000256" key="4">
    <source>
        <dbReference type="ARBA" id="ARBA00023014"/>
    </source>
</evidence>
<dbReference type="GO" id="GO:0051539">
    <property type="term" value="F:4 iron, 4 sulfur cluster binding"/>
    <property type="evidence" value="ECO:0007669"/>
    <property type="project" value="UniProtKB-KW"/>
</dbReference>
<dbReference type="PANTHER" id="PTHR43177">
    <property type="entry name" value="PROTEIN NRFC"/>
    <property type="match status" value="1"/>
</dbReference>